<evidence type="ECO:0000313" key="6">
    <source>
        <dbReference type="Proteomes" id="UP000005666"/>
    </source>
</evidence>
<dbReference type="AlphaFoldDB" id="G8BT23"/>
<dbReference type="SUPFAM" id="SSF50978">
    <property type="entry name" value="WD40 repeat-like"/>
    <property type="match status" value="1"/>
</dbReference>
<dbReference type="InterPro" id="IPR019775">
    <property type="entry name" value="WD40_repeat_CS"/>
</dbReference>
<dbReference type="Proteomes" id="UP000005666">
    <property type="component" value="Chromosome 4"/>
</dbReference>
<dbReference type="OrthoDB" id="1284551at2759"/>
<evidence type="ECO:0000256" key="1">
    <source>
        <dbReference type="ARBA" id="ARBA00022574"/>
    </source>
</evidence>
<feature type="repeat" description="WD" evidence="3">
    <location>
        <begin position="296"/>
        <end position="338"/>
    </location>
</feature>
<dbReference type="PROSITE" id="PS50082">
    <property type="entry name" value="WD_REPEATS_2"/>
    <property type="match status" value="2"/>
</dbReference>
<dbReference type="KEGG" id="tpf:TPHA_0D03590"/>
<evidence type="ECO:0000256" key="3">
    <source>
        <dbReference type="PROSITE-ProRule" id="PRU00221"/>
    </source>
</evidence>
<dbReference type="OMA" id="MEASNND"/>
<proteinExistence type="predicted"/>
<dbReference type="HOGENOM" id="CLU_013694_4_0_1"/>
<evidence type="ECO:0000313" key="5">
    <source>
        <dbReference type="EMBL" id="CCE62994.1"/>
    </source>
</evidence>
<name>G8BT23_TETPH</name>
<evidence type="ECO:0000256" key="4">
    <source>
        <dbReference type="SAM" id="MobiDB-lite"/>
    </source>
</evidence>
<dbReference type="EMBL" id="HE612859">
    <property type="protein sequence ID" value="CCE62994.1"/>
    <property type="molecule type" value="Genomic_DNA"/>
</dbReference>
<keyword evidence="1 3" id="KW-0853">WD repeat</keyword>
<accession>G8BT23</accession>
<dbReference type="InterPro" id="IPR001680">
    <property type="entry name" value="WD40_rpt"/>
</dbReference>
<dbReference type="InterPro" id="IPR036322">
    <property type="entry name" value="WD40_repeat_dom_sf"/>
</dbReference>
<keyword evidence="6" id="KW-1185">Reference proteome</keyword>
<gene>
    <name evidence="5" type="primary">TPHA0D03590</name>
    <name evidence="5" type="ordered locus">TPHA_0D03590</name>
</gene>
<dbReference type="SMART" id="SM00320">
    <property type="entry name" value="WD40"/>
    <property type="match status" value="4"/>
</dbReference>
<dbReference type="PROSITE" id="PS00678">
    <property type="entry name" value="WD_REPEATS_1"/>
    <property type="match status" value="1"/>
</dbReference>
<dbReference type="InterPro" id="IPR045159">
    <property type="entry name" value="DCAF7-like"/>
</dbReference>
<dbReference type="PANTHER" id="PTHR19919">
    <property type="entry name" value="WD REPEAT CONTAINING PROTEIN"/>
    <property type="match status" value="1"/>
</dbReference>
<feature type="repeat" description="WD" evidence="3">
    <location>
        <begin position="454"/>
        <end position="490"/>
    </location>
</feature>
<dbReference type="PROSITE" id="PS50294">
    <property type="entry name" value="WD_REPEATS_REGION"/>
    <property type="match status" value="1"/>
</dbReference>
<evidence type="ECO:0000256" key="2">
    <source>
        <dbReference type="ARBA" id="ARBA00022737"/>
    </source>
</evidence>
<dbReference type="GeneID" id="11534431"/>
<organism evidence="5 6">
    <name type="scientific">Tetrapisispora phaffii (strain ATCC 24235 / CBS 4417 / NBRC 1672 / NRRL Y-8282 / UCD 70-5)</name>
    <name type="common">Yeast</name>
    <name type="synonym">Fabospora phaffii</name>
    <dbReference type="NCBI Taxonomy" id="1071381"/>
    <lineage>
        <taxon>Eukaryota</taxon>
        <taxon>Fungi</taxon>
        <taxon>Dikarya</taxon>
        <taxon>Ascomycota</taxon>
        <taxon>Saccharomycotina</taxon>
        <taxon>Saccharomycetes</taxon>
        <taxon>Saccharomycetales</taxon>
        <taxon>Saccharomycetaceae</taxon>
        <taxon>Tetrapisispora</taxon>
    </lineage>
</organism>
<dbReference type="eggNOG" id="KOG0290">
    <property type="taxonomic scope" value="Eukaryota"/>
</dbReference>
<keyword evidence="2" id="KW-0677">Repeat</keyword>
<evidence type="ECO:0008006" key="7">
    <source>
        <dbReference type="Google" id="ProtNLM"/>
    </source>
</evidence>
<dbReference type="InterPro" id="IPR015943">
    <property type="entry name" value="WD40/YVTN_repeat-like_dom_sf"/>
</dbReference>
<dbReference type="RefSeq" id="XP_003685428.1">
    <property type="nucleotide sequence ID" value="XM_003685380.1"/>
</dbReference>
<dbReference type="STRING" id="1071381.G8BT23"/>
<dbReference type="Pfam" id="PF00400">
    <property type="entry name" value="WD40"/>
    <property type="match status" value="3"/>
</dbReference>
<sequence>MDNYRSQRRSFISSGNFQRQQVGENNGNLMNQDMYPPIFNKNINYSENGVHQGNLAPADGNYSMNPNSPMYSPLNPAQPMQNMYSNSGMVSNPDALQNSTFSQLNQYRSFGGNRNSDMASTNSIDNVTVNAGPQSVYNGFKENLIYNNRNVVCEYESSRQLFALDWSVDDYVTLSSYKEDSLNKLQVIHSNDLLTWEKVAECNVTYPVSNIQWLPSVPNPRKLATSSECLRIWSLDDNSMDNSSVFNNNISNNSRHNTYKKSLTEQVNLSLCKYNEQHQIINNSTNSVSNKSNARLLGQLPPVTSFHWNSIDTNLLISSSIDTTCIVWDLQSSNYVKTQLIAHDSEVFDVKFLIQSTQLFASCGGDGSIRVFDLRALQHSTIIYETANDLQGNNTFNNDVTTKIDNSSANSLSHALLRLEPSPTDPNLIATFGLDKKAILILDMRNPGVPVLVLSGHSPSVNQIKWHPSKPYVLLSCGDDCQVLYWDLNSELNPKVTHLARNHMEASNNDANDHIDMNNSKQLNNNGVNSMNGNVDEQNMSSGNSDWKSQNEVKVLTVPSMCYSNKKQEVNNIIWRPQDGEWFGCVAGKKFQNVRLST</sequence>
<protein>
    <recommendedName>
        <fullName evidence="7">Anaphase-promoting complex subunit 4 WD40 domain-containing protein</fullName>
    </recommendedName>
</protein>
<feature type="compositionally biased region" description="Polar residues" evidence="4">
    <location>
        <begin position="9"/>
        <end position="30"/>
    </location>
</feature>
<dbReference type="Gene3D" id="2.130.10.10">
    <property type="entry name" value="YVTN repeat-like/Quinoprotein amine dehydrogenase"/>
    <property type="match status" value="1"/>
</dbReference>
<feature type="region of interest" description="Disordered" evidence="4">
    <location>
        <begin position="1"/>
        <end position="30"/>
    </location>
</feature>
<reference evidence="5 6" key="1">
    <citation type="journal article" date="2011" name="Proc. Natl. Acad. Sci. U.S.A.">
        <title>Evolutionary erosion of yeast sex chromosomes by mating-type switching accidents.</title>
        <authorList>
            <person name="Gordon J.L."/>
            <person name="Armisen D."/>
            <person name="Proux-Wera E."/>
            <person name="Oheigeartaigh S.S."/>
            <person name="Byrne K.P."/>
            <person name="Wolfe K.H."/>
        </authorList>
    </citation>
    <scope>NUCLEOTIDE SEQUENCE [LARGE SCALE GENOMIC DNA]</scope>
    <source>
        <strain evidence="6">ATCC 24235 / CBS 4417 / NBRC 1672 / NRRL Y-8282 / UCD 70-5</strain>
    </source>
</reference>